<dbReference type="Pfam" id="PF13581">
    <property type="entry name" value="HATPase_c_2"/>
    <property type="match status" value="1"/>
</dbReference>
<evidence type="ECO:0000313" key="2">
    <source>
        <dbReference type="EMBL" id="TGK96881.1"/>
    </source>
</evidence>
<dbReference type="OrthoDB" id="334569at2"/>
<dbReference type="AlphaFoldDB" id="A0A2M9XZR9"/>
<reference evidence="2" key="1">
    <citation type="journal article" date="2019" name="PLoS Negl. Trop. Dis.">
        <title>Revisiting the worldwide diversity of Leptospira species in the environment.</title>
        <authorList>
            <person name="Vincent A.T."/>
            <person name="Schiettekatte O."/>
            <person name="Bourhy P."/>
            <person name="Veyrier F.J."/>
            <person name="Picardeau M."/>
        </authorList>
    </citation>
    <scope>NUCLEOTIDE SEQUENCE [LARGE SCALE GENOMIC DNA]</scope>
    <source>
        <strain evidence="2">201800277</strain>
    </source>
</reference>
<dbReference type="InterPro" id="IPR036890">
    <property type="entry name" value="HATPase_C_sf"/>
</dbReference>
<dbReference type="Proteomes" id="UP000297891">
    <property type="component" value="Unassembled WGS sequence"/>
</dbReference>
<name>A0A2M9XZR9_9LEPT</name>
<accession>A0A2M9XZR9</accession>
<keyword evidence="2" id="KW-0547">Nucleotide-binding</keyword>
<dbReference type="Gene3D" id="3.30.565.10">
    <property type="entry name" value="Histidine kinase-like ATPase, C-terminal domain"/>
    <property type="match status" value="1"/>
</dbReference>
<dbReference type="InterPro" id="IPR003594">
    <property type="entry name" value="HATPase_dom"/>
</dbReference>
<evidence type="ECO:0000259" key="1">
    <source>
        <dbReference type="Pfam" id="PF13581"/>
    </source>
</evidence>
<protein>
    <submittedName>
        <fullName evidence="2">ATP-binding protein</fullName>
    </submittedName>
</protein>
<gene>
    <name evidence="2" type="ORF">EHQ30_09910</name>
</gene>
<feature type="domain" description="Histidine kinase/HSP90-like ATPase" evidence="1">
    <location>
        <begin position="107"/>
        <end position="211"/>
    </location>
</feature>
<organism evidence="2 3">
    <name type="scientific">Leptospira brenneri</name>
    <dbReference type="NCBI Taxonomy" id="2023182"/>
    <lineage>
        <taxon>Bacteria</taxon>
        <taxon>Pseudomonadati</taxon>
        <taxon>Spirochaetota</taxon>
        <taxon>Spirochaetia</taxon>
        <taxon>Leptospirales</taxon>
        <taxon>Leptospiraceae</taxon>
        <taxon>Leptospira</taxon>
    </lineage>
</organism>
<comment type="caution">
    <text evidence="2">The sequence shown here is derived from an EMBL/GenBank/DDBJ whole genome shotgun (WGS) entry which is preliminary data.</text>
</comment>
<proteinExistence type="predicted"/>
<keyword evidence="3" id="KW-1185">Reference proteome</keyword>
<sequence>MPFPLSRTELEKEVKTLFSNGLSGNVNDFYSWVFMETQRKFKDNPNTTLETMTSLLEDLIKDGIITTNPIDPREYLLPESSPIVRKMGTTEQFVILGALPYNPMQYVRARLDYFLKRNGIVEDLRMDLCIATVEAVENAAKYGDGGGVEVIFRIDKNKTFTIEMINTVKDFNLEDDIQRGKFSSTATLMRGMMVMQKLFDSVDLEITDNRKQAILKATRKLT</sequence>
<dbReference type="EMBL" id="RQFP01000001">
    <property type="protein sequence ID" value="TGK96881.1"/>
    <property type="molecule type" value="Genomic_DNA"/>
</dbReference>
<evidence type="ECO:0000313" key="3">
    <source>
        <dbReference type="Proteomes" id="UP000297891"/>
    </source>
</evidence>
<dbReference type="GO" id="GO:0005524">
    <property type="term" value="F:ATP binding"/>
    <property type="evidence" value="ECO:0007669"/>
    <property type="project" value="UniProtKB-KW"/>
</dbReference>
<keyword evidence="2" id="KW-0067">ATP-binding</keyword>
<dbReference type="RefSeq" id="WP_100791320.1">
    <property type="nucleotide sequence ID" value="NZ_NPDQ01000006.1"/>
</dbReference>